<comment type="caution">
    <text evidence="1">The sequence shown here is derived from an EMBL/GenBank/DDBJ whole genome shotgun (WGS) entry which is preliminary data.</text>
</comment>
<gene>
    <name evidence="1" type="ORF">HY3_11880</name>
</gene>
<organism evidence="1 2">
    <name type="scientific">Hyphomonas pacifica</name>
    <dbReference type="NCBI Taxonomy" id="1280941"/>
    <lineage>
        <taxon>Bacteria</taxon>
        <taxon>Pseudomonadati</taxon>
        <taxon>Pseudomonadota</taxon>
        <taxon>Alphaproteobacteria</taxon>
        <taxon>Hyphomonadales</taxon>
        <taxon>Hyphomonadaceae</taxon>
        <taxon>Hyphomonas</taxon>
    </lineage>
</organism>
<evidence type="ECO:0008006" key="3">
    <source>
        <dbReference type="Google" id="ProtNLM"/>
    </source>
</evidence>
<dbReference type="AlphaFoldDB" id="A0A062TWN1"/>
<accession>A0A062TWN1</accession>
<sequence>MQASDMRCALGRAYKVYKAGKYSLEYMVCGGDGPQPLVMIHSLEYPGWPPHDFCEQAEASGFQVIAVRRPGFGKNPILPDMKEQADLIADFLLTKGFKDAIIVMSGTSCPIGYKLAKKQDLAIRNSIFVNCCFNYDQIAQFQPDWYGKAIQQTLQSVAGARLSLMALKSSWGIFGRTWVHETALAKSQGDISFLRENPQLVSEAIENLLARLDVHTFHAEIASSVATDPSLTDRYFEGVPALVMSGSETTATWKQGVESEAARLGLPAVTYLPSGDFLAVYQSHREFFAALQNHV</sequence>
<protein>
    <recommendedName>
        <fullName evidence="3">AB hydrolase-1 domain-containing protein</fullName>
    </recommendedName>
</protein>
<dbReference type="EMBL" id="AWFB01000016">
    <property type="protein sequence ID" value="RAN33862.1"/>
    <property type="molecule type" value="Genomic_DNA"/>
</dbReference>
<dbReference type="Gene3D" id="3.40.50.1820">
    <property type="entry name" value="alpha/beta hydrolase"/>
    <property type="match status" value="1"/>
</dbReference>
<proteinExistence type="predicted"/>
<evidence type="ECO:0000313" key="2">
    <source>
        <dbReference type="Proteomes" id="UP000249123"/>
    </source>
</evidence>
<dbReference type="InterPro" id="IPR029058">
    <property type="entry name" value="AB_hydrolase_fold"/>
</dbReference>
<evidence type="ECO:0000313" key="1">
    <source>
        <dbReference type="EMBL" id="RAN33862.1"/>
    </source>
</evidence>
<dbReference type="RefSeq" id="WP_034828034.1">
    <property type="nucleotide sequence ID" value="NZ_AWFA01000041.1"/>
</dbReference>
<keyword evidence="2" id="KW-1185">Reference proteome</keyword>
<name>A0A062TWN1_9PROT</name>
<dbReference type="SUPFAM" id="SSF53474">
    <property type="entry name" value="alpha/beta-Hydrolases"/>
    <property type="match status" value="1"/>
</dbReference>
<reference evidence="1 2" key="1">
    <citation type="submission" date="2013-04" db="EMBL/GenBank/DDBJ databases">
        <title>Hyphomonas sp. T24B3 Genome Sequencing.</title>
        <authorList>
            <person name="Lai Q."/>
            <person name="Shao Z."/>
        </authorList>
    </citation>
    <scope>NUCLEOTIDE SEQUENCE [LARGE SCALE GENOMIC DNA]</scope>
    <source>
        <strain evidence="1 2">T24B3</strain>
    </source>
</reference>
<dbReference type="Proteomes" id="UP000249123">
    <property type="component" value="Unassembled WGS sequence"/>
</dbReference>